<dbReference type="AlphaFoldDB" id="A0A5C8PVH0"/>
<dbReference type="OrthoDB" id="9809995at2"/>
<dbReference type="InterPro" id="IPR022496">
    <property type="entry name" value="T6A_TsaB"/>
</dbReference>
<name>A0A5C8PVH0_9HYPH</name>
<feature type="domain" description="Gcp-like" evidence="1">
    <location>
        <begin position="49"/>
        <end position="154"/>
    </location>
</feature>
<dbReference type="GO" id="GO:0002949">
    <property type="term" value="P:tRNA threonylcarbamoyladenosine modification"/>
    <property type="evidence" value="ECO:0007669"/>
    <property type="project" value="InterPro"/>
</dbReference>
<evidence type="ECO:0000259" key="1">
    <source>
        <dbReference type="Pfam" id="PF00814"/>
    </source>
</evidence>
<sequence length="249" mass="25940">MPTSPTRRQQPVTAPTVLAFDCSGAACSVAVATRSDVDELIVLAHREQVMQRGHAAALAPMIATTLTAADVRAADLDLIAVTIGPGSFTGARIGLATARGLALALDVPVAGLTTIDALLAGATAMSQEQSQPRHRRVLAAIDTHRGDYYVGFDGASELLVADVTLIAIRAATESVLVVGDGATSLCPALMQRGVDALPVPGPTAPDARVLARLALRHDVEHWRVANRRDGMPRPLYLRPADVTLPKAAG</sequence>
<proteinExistence type="predicted"/>
<dbReference type="EMBL" id="VDUZ01000002">
    <property type="protein sequence ID" value="TXL81860.1"/>
    <property type="molecule type" value="Genomic_DNA"/>
</dbReference>
<accession>A0A5C8PVH0</accession>
<evidence type="ECO:0000313" key="3">
    <source>
        <dbReference type="Proteomes" id="UP000321638"/>
    </source>
</evidence>
<dbReference type="Proteomes" id="UP000321638">
    <property type="component" value="Unassembled WGS sequence"/>
</dbReference>
<keyword evidence="3" id="KW-1185">Reference proteome</keyword>
<dbReference type="RefSeq" id="WP_147845424.1">
    <property type="nucleotide sequence ID" value="NZ_VDUZ01000002.1"/>
</dbReference>
<dbReference type="Pfam" id="PF00814">
    <property type="entry name" value="TsaD"/>
    <property type="match status" value="1"/>
</dbReference>
<dbReference type="PANTHER" id="PTHR11735:SF11">
    <property type="entry name" value="TRNA THREONYLCARBAMOYLADENOSINE BIOSYNTHESIS PROTEIN TSAB"/>
    <property type="match status" value="1"/>
</dbReference>
<gene>
    <name evidence="2" type="primary">tsaB</name>
    <name evidence="2" type="ORF">FHP25_01990</name>
</gene>
<dbReference type="NCBIfam" id="TIGR03725">
    <property type="entry name" value="T6A_YeaZ"/>
    <property type="match status" value="1"/>
</dbReference>
<reference evidence="2 3" key="1">
    <citation type="submission" date="2019-06" db="EMBL/GenBank/DDBJ databases">
        <title>New taxonomy in bacterial strain CC-CFT640, isolated from vineyard.</title>
        <authorList>
            <person name="Lin S.-Y."/>
            <person name="Tsai C.-F."/>
            <person name="Young C.-C."/>
        </authorList>
    </citation>
    <scope>NUCLEOTIDE SEQUENCE [LARGE SCALE GENOMIC DNA]</scope>
    <source>
        <strain evidence="2 3">CC-CFT640</strain>
    </source>
</reference>
<protein>
    <submittedName>
        <fullName evidence="2">tRNA (Adenosine(37)-N6)-threonylcarbamoyltransferase complex dimerization subunit type 1 TsaB</fullName>
    </submittedName>
</protein>
<dbReference type="GO" id="GO:0016740">
    <property type="term" value="F:transferase activity"/>
    <property type="evidence" value="ECO:0007669"/>
    <property type="project" value="UniProtKB-KW"/>
</dbReference>
<organism evidence="2 3">
    <name type="scientific">Vineibacter terrae</name>
    <dbReference type="NCBI Taxonomy" id="2586908"/>
    <lineage>
        <taxon>Bacteria</taxon>
        <taxon>Pseudomonadati</taxon>
        <taxon>Pseudomonadota</taxon>
        <taxon>Alphaproteobacteria</taxon>
        <taxon>Hyphomicrobiales</taxon>
        <taxon>Vineibacter</taxon>
    </lineage>
</organism>
<dbReference type="InterPro" id="IPR043129">
    <property type="entry name" value="ATPase_NBD"/>
</dbReference>
<comment type="caution">
    <text evidence="2">The sequence shown here is derived from an EMBL/GenBank/DDBJ whole genome shotgun (WGS) entry which is preliminary data.</text>
</comment>
<dbReference type="Gene3D" id="3.30.420.40">
    <property type="match status" value="2"/>
</dbReference>
<dbReference type="SUPFAM" id="SSF53067">
    <property type="entry name" value="Actin-like ATPase domain"/>
    <property type="match status" value="1"/>
</dbReference>
<evidence type="ECO:0000313" key="2">
    <source>
        <dbReference type="EMBL" id="TXL81860.1"/>
    </source>
</evidence>
<dbReference type="GO" id="GO:0005829">
    <property type="term" value="C:cytosol"/>
    <property type="evidence" value="ECO:0007669"/>
    <property type="project" value="TreeGrafter"/>
</dbReference>
<dbReference type="InterPro" id="IPR000905">
    <property type="entry name" value="Gcp-like_dom"/>
</dbReference>
<dbReference type="PANTHER" id="PTHR11735">
    <property type="entry name" value="TRNA N6-ADENOSINE THREONYLCARBAMOYLTRANSFERASE"/>
    <property type="match status" value="1"/>
</dbReference>
<keyword evidence="2" id="KW-0808">Transferase</keyword>
<dbReference type="CDD" id="cd24032">
    <property type="entry name" value="ASKHA_NBD_TsaB"/>
    <property type="match status" value="1"/>
</dbReference>